<evidence type="ECO:0000256" key="3">
    <source>
        <dbReference type="ARBA" id="ARBA00022691"/>
    </source>
</evidence>
<feature type="domain" description="O-methyltransferase C-terminal" evidence="4">
    <location>
        <begin position="119"/>
        <end position="293"/>
    </location>
</feature>
<dbReference type="CDD" id="cd02440">
    <property type="entry name" value="AdoMet_MTases"/>
    <property type="match status" value="1"/>
</dbReference>
<dbReference type="SUPFAM" id="SSF46785">
    <property type="entry name" value="Winged helix' DNA-binding domain"/>
    <property type="match status" value="1"/>
</dbReference>
<keyword evidence="6" id="KW-1185">Reference proteome</keyword>
<keyword evidence="2 5" id="KW-0808">Transferase</keyword>
<dbReference type="Proteomes" id="UP000538292">
    <property type="component" value="Unassembled WGS sequence"/>
</dbReference>
<dbReference type="GO" id="GO:0008171">
    <property type="term" value="F:O-methyltransferase activity"/>
    <property type="evidence" value="ECO:0007669"/>
    <property type="project" value="InterPro"/>
</dbReference>
<dbReference type="Gene3D" id="3.40.50.150">
    <property type="entry name" value="Vaccinia Virus protein VP39"/>
    <property type="match status" value="1"/>
</dbReference>
<dbReference type="Pfam" id="PF00891">
    <property type="entry name" value="Methyltransf_2"/>
    <property type="match status" value="1"/>
</dbReference>
<dbReference type="PROSITE" id="PS51683">
    <property type="entry name" value="SAM_OMT_II"/>
    <property type="match status" value="1"/>
</dbReference>
<evidence type="ECO:0000256" key="2">
    <source>
        <dbReference type="ARBA" id="ARBA00022679"/>
    </source>
</evidence>
<keyword evidence="3" id="KW-0949">S-adenosyl-L-methionine</keyword>
<dbReference type="GO" id="GO:0032259">
    <property type="term" value="P:methylation"/>
    <property type="evidence" value="ECO:0007669"/>
    <property type="project" value="UniProtKB-KW"/>
</dbReference>
<gene>
    <name evidence="5" type="ORF">H2C83_13760</name>
</gene>
<keyword evidence="1 5" id="KW-0489">Methyltransferase</keyword>
<evidence type="ECO:0000256" key="1">
    <source>
        <dbReference type="ARBA" id="ARBA00022603"/>
    </source>
</evidence>
<dbReference type="InterPro" id="IPR001077">
    <property type="entry name" value="COMT_C"/>
</dbReference>
<name>A0A7W2AS91_9BACL</name>
<evidence type="ECO:0000259" key="4">
    <source>
        <dbReference type="Pfam" id="PF00891"/>
    </source>
</evidence>
<dbReference type="AlphaFoldDB" id="A0A7W2AS91"/>
<evidence type="ECO:0000313" key="6">
    <source>
        <dbReference type="Proteomes" id="UP000538292"/>
    </source>
</evidence>
<reference evidence="5 6" key="1">
    <citation type="submission" date="2020-07" db="EMBL/GenBank/DDBJ databases">
        <title>Thermoactinomyces phylogeny.</title>
        <authorList>
            <person name="Dunlap C."/>
        </authorList>
    </citation>
    <scope>NUCLEOTIDE SEQUENCE [LARGE SCALE GENOMIC DNA]</scope>
    <source>
        <strain evidence="5 6">AMNI-1</strain>
    </source>
</reference>
<evidence type="ECO:0000313" key="5">
    <source>
        <dbReference type="EMBL" id="MBA4603368.1"/>
    </source>
</evidence>
<dbReference type="SUPFAM" id="SSF53335">
    <property type="entry name" value="S-adenosyl-L-methionine-dependent methyltransferases"/>
    <property type="match status" value="1"/>
</dbReference>
<dbReference type="Gene3D" id="1.10.10.10">
    <property type="entry name" value="Winged helix-like DNA-binding domain superfamily/Winged helix DNA-binding domain"/>
    <property type="match status" value="1"/>
</dbReference>
<proteinExistence type="predicted"/>
<dbReference type="PANTHER" id="PTHR43712:SF2">
    <property type="entry name" value="O-METHYLTRANSFERASE CICE"/>
    <property type="match status" value="1"/>
</dbReference>
<dbReference type="InterPro" id="IPR016461">
    <property type="entry name" value="COMT-like"/>
</dbReference>
<organism evidence="5 6">
    <name type="scientific">Thermoactinomyces mirandus</name>
    <dbReference type="NCBI Taxonomy" id="2756294"/>
    <lineage>
        <taxon>Bacteria</taxon>
        <taxon>Bacillati</taxon>
        <taxon>Bacillota</taxon>
        <taxon>Bacilli</taxon>
        <taxon>Bacillales</taxon>
        <taxon>Thermoactinomycetaceae</taxon>
        <taxon>Thermoactinomyces</taxon>
    </lineage>
</organism>
<dbReference type="EMBL" id="JACEOL010000048">
    <property type="protein sequence ID" value="MBA4603368.1"/>
    <property type="molecule type" value="Genomic_DNA"/>
</dbReference>
<dbReference type="InterPro" id="IPR029063">
    <property type="entry name" value="SAM-dependent_MTases_sf"/>
</dbReference>
<dbReference type="RefSeq" id="WP_181741841.1">
    <property type="nucleotide sequence ID" value="NZ_JACEOL010000048.1"/>
</dbReference>
<dbReference type="PANTHER" id="PTHR43712">
    <property type="entry name" value="PUTATIVE (AFU_ORTHOLOGUE AFUA_4G14580)-RELATED"/>
    <property type="match status" value="1"/>
</dbReference>
<comment type="caution">
    <text evidence="5">The sequence shown here is derived from an EMBL/GenBank/DDBJ whole genome shotgun (WGS) entry which is preliminary data.</text>
</comment>
<protein>
    <submittedName>
        <fullName evidence="5">Methyltransferase domain-containing protein</fullName>
    </submittedName>
</protein>
<dbReference type="InterPro" id="IPR036390">
    <property type="entry name" value="WH_DNA-bd_sf"/>
</dbReference>
<dbReference type="InterPro" id="IPR036388">
    <property type="entry name" value="WH-like_DNA-bd_sf"/>
</dbReference>
<accession>A0A7W2AS91</accession>
<sequence length="312" mass="34803">MSDPSSFQLPQEFLIVGAAVQTGLFDEIKNNPCTLEELTAKLNLDQRALWIVVEALKALNYLTSDGEKIKLTAEADNLFFNPDHERYMGYSFMHTYHLIKAWTELPEVMKSGKPVSKKDVPDHTRHFIRAMSHNAQRSAEQVADYCLEGLPAKPRVLDVGGGPLTYARAFARKGAIVTVMDLPEVVDMMQPELEPSLPIQMVKGDFTRGLPSGSFDLIYLGNICHIYGEQENRKLFLDVAEKLVPKGQLVINDMIRGTGAWPALFGVNMLINTETGGTWTYEQYKTWLADAGLSAAPWKEAGGRQLIKATKQ</sequence>